<dbReference type="GO" id="GO:0045499">
    <property type="term" value="F:chemorepellent activity"/>
    <property type="evidence" value="ECO:0007669"/>
    <property type="project" value="TreeGrafter"/>
</dbReference>
<dbReference type="GO" id="GO:0043931">
    <property type="term" value="P:ossification involved in bone maturation"/>
    <property type="evidence" value="ECO:0007669"/>
    <property type="project" value="TreeGrafter"/>
</dbReference>
<dbReference type="GO" id="GO:0030335">
    <property type="term" value="P:positive regulation of cell migration"/>
    <property type="evidence" value="ECO:0007669"/>
    <property type="project" value="TreeGrafter"/>
</dbReference>
<keyword evidence="1" id="KW-0325">Glycoprotein</keyword>
<protein>
    <submittedName>
        <fullName evidence="3">Semaphorin-like protein A3</fullName>
    </submittedName>
</protein>
<dbReference type="PANTHER" id="PTHR11036:SF144">
    <property type="entry name" value="SEMAPHORIN-7A-LIKE"/>
    <property type="match status" value="1"/>
</dbReference>
<accession>A0A834C238</accession>
<dbReference type="Proteomes" id="UP000646548">
    <property type="component" value="Unassembled WGS sequence"/>
</dbReference>
<dbReference type="InterPro" id="IPR015943">
    <property type="entry name" value="WD40/YVTN_repeat-like_dom_sf"/>
</dbReference>
<feature type="domain" description="Sema" evidence="2">
    <location>
        <begin position="143"/>
        <end position="189"/>
    </location>
</feature>
<sequence>MFVFLFRKMRNVPVVTQGCRYNITVVNQRNGGGSTFVCGSSHEETNCCEMDITVNPLEARCSPSQELQDIKQSIKGFVTKEGEHSIFVTRERIPFRTEFTFYKQKNKDTALDSDKWIPFVSQVCTIQRETVFSELLDVNIVDADRWNETKVYALFRNEWGVSAVCMYTVADIHKVFMFSLFKEPQTKRQPDRPRECERTLRLYIQSEPDEDSHYTGNARLKENLQAAVFLFEAPKALAGFHVWHMEFNGLLDRQQSEQLFPFLVNRLSILGQDLSMWTS</sequence>
<gene>
    <name evidence="3" type="ORF">FQA47_010422</name>
</gene>
<dbReference type="GO" id="GO:0001755">
    <property type="term" value="P:neural crest cell migration"/>
    <property type="evidence" value="ECO:0007669"/>
    <property type="project" value="TreeGrafter"/>
</dbReference>
<evidence type="ECO:0000313" key="4">
    <source>
        <dbReference type="Proteomes" id="UP000646548"/>
    </source>
</evidence>
<dbReference type="InterPro" id="IPR001627">
    <property type="entry name" value="Semap_dom"/>
</dbReference>
<organism evidence="3 4">
    <name type="scientific">Oryzias melastigma</name>
    <name type="common">Marine medaka</name>
    <dbReference type="NCBI Taxonomy" id="30732"/>
    <lineage>
        <taxon>Eukaryota</taxon>
        <taxon>Metazoa</taxon>
        <taxon>Chordata</taxon>
        <taxon>Craniata</taxon>
        <taxon>Vertebrata</taxon>
        <taxon>Euteleostomi</taxon>
        <taxon>Actinopterygii</taxon>
        <taxon>Neopterygii</taxon>
        <taxon>Teleostei</taxon>
        <taxon>Neoteleostei</taxon>
        <taxon>Acanthomorphata</taxon>
        <taxon>Ovalentaria</taxon>
        <taxon>Atherinomorphae</taxon>
        <taxon>Beloniformes</taxon>
        <taxon>Adrianichthyidae</taxon>
        <taxon>Oryziinae</taxon>
        <taxon>Oryzias</taxon>
    </lineage>
</organism>
<evidence type="ECO:0000256" key="1">
    <source>
        <dbReference type="ARBA" id="ARBA00023180"/>
    </source>
</evidence>
<dbReference type="Gene3D" id="2.130.10.10">
    <property type="entry name" value="YVTN repeat-like/Quinoprotein amine dehydrogenase"/>
    <property type="match status" value="1"/>
</dbReference>
<dbReference type="InterPro" id="IPR027231">
    <property type="entry name" value="Semaphorin"/>
</dbReference>
<dbReference type="SUPFAM" id="SSF101912">
    <property type="entry name" value="Sema domain"/>
    <property type="match status" value="1"/>
</dbReference>
<proteinExistence type="predicted"/>
<comment type="caution">
    <text evidence="3">The sequence shown here is derived from an EMBL/GenBank/DDBJ whole genome shotgun (WGS) entry which is preliminary data.</text>
</comment>
<dbReference type="Pfam" id="PF01403">
    <property type="entry name" value="Sema"/>
    <property type="match status" value="1"/>
</dbReference>
<dbReference type="GO" id="GO:0030215">
    <property type="term" value="F:semaphorin receptor binding"/>
    <property type="evidence" value="ECO:0007669"/>
    <property type="project" value="InterPro"/>
</dbReference>
<dbReference type="GO" id="GO:0000122">
    <property type="term" value="P:negative regulation of transcription by RNA polymerase II"/>
    <property type="evidence" value="ECO:0007669"/>
    <property type="project" value="TreeGrafter"/>
</dbReference>
<dbReference type="PANTHER" id="PTHR11036">
    <property type="entry name" value="SEMAPHORIN"/>
    <property type="match status" value="1"/>
</dbReference>
<dbReference type="GO" id="GO:0071526">
    <property type="term" value="P:semaphorin-plexin signaling pathway"/>
    <property type="evidence" value="ECO:0007669"/>
    <property type="project" value="TreeGrafter"/>
</dbReference>
<name>A0A834C238_ORYME</name>
<dbReference type="EMBL" id="WKFB01000494">
    <property type="protein sequence ID" value="KAF6721330.1"/>
    <property type="molecule type" value="Genomic_DNA"/>
</dbReference>
<dbReference type="GO" id="GO:0007411">
    <property type="term" value="P:axon guidance"/>
    <property type="evidence" value="ECO:0007669"/>
    <property type="project" value="TreeGrafter"/>
</dbReference>
<reference evidence="3" key="1">
    <citation type="journal article" name="BMC Genomics">
        <title>Long-read sequencing and de novo genome assembly of marine medaka (Oryzias melastigma).</title>
        <authorList>
            <person name="Liang P."/>
            <person name="Saqib H.S.A."/>
            <person name="Ni X."/>
            <person name="Shen Y."/>
        </authorList>
    </citation>
    <scope>NUCLEOTIDE SEQUENCE</scope>
    <source>
        <strain evidence="3">Bigg-433</strain>
    </source>
</reference>
<dbReference type="AlphaFoldDB" id="A0A834C238"/>
<dbReference type="GO" id="GO:0005886">
    <property type="term" value="C:plasma membrane"/>
    <property type="evidence" value="ECO:0007669"/>
    <property type="project" value="TreeGrafter"/>
</dbReference>
<evidence type="ECO:0000259" key="2">
    <source>
        <dbReference type="Pfam" id="PF01403"/>
    </source>
</evidence>
<dbReference type="InterPro" id="IPR036352">
    <property type="entry name" value="Semap_dom_sf"/>
</dbReference>
<dbReference type="GO" id="GO:0005615">
    <property type="term" value="C:extracellular space"/>
    <property type="evidence" value="ECO:0007669"/>
    <property type="project" value="TreeGrafter"/>
</dbReference>
<evidence type="ECO:0000313" key="3">
    <source>
        <dbReference type="EMBL" id="KAF6721330.1"/>
    </source>
</evidence>